<evidence type="ECO:0000256" key="2">
    <source>
        <dbReference type="SAM" id="Phobius"/>
    </source>
</evidence>
<dbReference type="Proteomes" id="UP001152867">
    <property type="component" value="Unassembled WGS sequence"/>
</dbReference>
<evidence type="ECO:0008006" key="5">
    <source>
        <dbReference type="Google" id="ProtNLM"/>
    </source>
</evidence>
<evidence type="ECO:0000313" key="3">
    <source>
        <dbReference type="EMBL" id="MDF9913720.1"/>
    </source>
</evidence>
<feature type="region of interest" description="Disordered" evidence="1">
    <location>
        <begin position="303"/>
        <end position="331"/>
    </location>
</feature>
<comment type="caution">
    <text evidence="3">The sequence shown here is derived from an EMBL/GenBank/DDBJ whole genome shotgun (WGS) entry which is preliminary data.</text>
</comment>
<feature type="transmembrane region" description="Helical" evidence="2">
    <location>
        <begin position="20"/>
        <end position="37"/>
    </location>
</feature>
<evidence type="ECO:0000313" key="4">
    <source>
        <dbReference type="Proteomes" id="UP001152867"/>
    </source>
</evidence>
<dbReference type="RefSeq" id="WP_178942170.1">
    <property type="nucleotide sequence ID" value="NZ_JAIWJG010000005.1"/>
</dbReference>
<protein>
    <recommendedName>
        <fullName evidence="5">Adhesin domain-containing protein</fullName>
    </recommendedName>
</protein>
<accession>A0ABT6DAF1</accession>
<keyword evidence="2" id="KW-0812">Transmembrane</keyword>
<gene>
    <name evidence="3" type="ORF">NNA32_05575</name>
</gene>
<evidence type="ECO:0000256" key="1">
    <source>
        <dbReference type="SAM" id="MobiDB-lite"/>
    </source>
</evidence>
<proteinExistence type="predicted"/>
<feature type="compositionally biased region" description="Low complexity" evidence="1">
    <location>
        <begin position="304"/>
        <end position="324"/>
    </location>
</feature>
<keyword evidence="2" id="KW-0472">Membrane</keyword>
<organism evidence="3 4">
    <name type="scientific">Furfurilactobacillus milii</name>
    <dbReference type="NCBI Taxonomy" id="2888272"/>
    <lineage>
        <taxon>Bacteria</taxon>
        <taxon>Bacillati</taxon>
        <taxon>Bacillota</taxon>
        <taxon>Bacilli</taxon>
        <taxon>Lactobacillales</taxon>
        <taxon>Lactobacillaceae</taxon>
        <taxon>Furfurilactobacillus</taxon>
    </lineage>
</organism>
<reference evidence="3" key="1">
    <citation type="submission" date="2022-06" db="EMBL/GenBank/DDBJ databases">
        <title>Antifungal cultures and metabolites of lactic acid bacteria for use in dairy fermentations.</title>
        <authorList>
            <person name="Zhao Z."/>
            <person name="Gaenzle M."/>
        </authorList>
    </citation>
    <scope>NUCLEOTIDE SEQUENCE</scope>
    <source>
        <strain evidence="3">FUA3126</strain>
    </source>
</reference>
<keyword evidence="4" id="KW-1185">Reference proteome</keyword>
<sequence length="410" mass="44366">MSKNQVSDRLKKVSRKTWTIAGIIVLIAGVLAIYLTTRKVNVLTSSNANVTFNGYNKSGVANYNDQSIEEAIIKADAKKVNLGDYWTNRIVSGQITWNDILNSRENVDNIDSDDLDKLSKIGTWLRETNVSVTPSEGLSNGDQVKLSVSTGHDNSNPVKSASKKYRVHGLKSIKNESTESILQSFKISFVGFNSKGQTIISSNGKYGDISNLHVAKNGSLSNGDKIKVKLPNAVFTKAGVAYHGSHTLTATVSGLKDLTKIDNVDAVKSVTDSIESDRYKSDDSIQYTSTFINMYATPQDSSDDSFGSLYSSNSNQSTSSYVSVNDDSASKTEGNKVTITALYKVEDTLSGTSDSDDSKYVEATISGLKLSNNHLNIEKVSTKDNSSVSEISNSLTTEQHNLSATGVKIK</sequence>
<keyword evidence="2" id="KW-1133">Transmembrane helix</keyword>
<dbReference type="EMBL" id="JANDJP010000005">
    <property type="protein sequence ID" value="MDF9913720.1"/>
    <property type="molecule type" value="Genomic_DNA"/>
</dbReference>
<name>A0ABT6DAF1_9LACO</name>